<evidence type="ECO:0000259" key="6">
    <source>
        <dbReference type="Pfam" id="PF02852"/>
    </source>
</evidence>
<comment type="cofactor">
    <cofactor evidence="1">
        <name>FAD</name>
        <dbReference type="ChEBI" id="CHEBI:57692"/>
    </cofactor>
</comment>
<keyword evidence="5" id="KW-0274">FAD</keyword>
<dbReference type="GO" id="GO:0016491">
    <property type="term" value="F:oxidoreductase activity"/>
    <property type="evidence" value="ECO:0007669"/>
    <property type="project" value="InterPro"/>
</dbReference>
<dbReference type="InterPro" id="IPR023753">
    <property type="entry name" value="FAD/NAD-binding_dom"/>
</dbReference>
<dbReference type="PANTHER" id="PTHR43429">
    <property type="entry name" value="PYRIDINE NUCLEOTIDE-DISULFIDE OXIDOREDUCTASE DOMAIN-CONTAINING"/>
    <property type="match status" value="1"/>
</dbReference>
<evidence type="ECO:0000256" key="1">
    <source>
        <dbReference type="ARBA" id="ARBA00001974"/>
    </source>
</evidence>
<dbReference type="EMBL" id="PNIN01000064">
    <property type="protein sequence ID" value="PMP69712.1"/>
    <property type="molecule type" value="Genomic_DNA"/>
</dbReference>
<dbReference type="InterPro" id="IPR050260">
    <property type="entry name" value="FAD-bd_OxRdtase"/>
</dbReference>
<protein>
    <submittedName>
        <fullName evidence="8">NADH oxidase</fullName>
    </submittedName>
</protein>
<dbReference type="Pfam" id="PF07992">
    <property type="entry name" value="Pyr_redox_2"/>
    <property type="match status" value="1"/>
</dbReference>
<feature type="domain" description="FAD/NAD(P)-binding" evidence="7">
    <location>
        <begin position="3"/>
        <end position="276"/>
    </location>
</feature>
<sequence length="440" mass="47616">MEKVVIVGGGPAGRALVHSLYASKKEYDITLVKDEEINANRCAVPYGIIDKKPVEKFCIPNSLVLDFGAKLIIDKATEIDTANRVIYTDKDHILHYDHLLLATGSRPFIPDIEGVDLGNILTVRSKSDMETIRGLAKVSKRCVVVGGGYIGVEVAVVLKKIGLDVSIVEMLPHILLATMDDDFAKEIEDSIIKNGINVVTGTKVVRFEGDKVVKRVVLSDGRFIETDFVIVAVGVLPNTDLAVKAGIATSKYGIITDDYLMTNAPDVYAAGDCAEKKSFITGKPIRGEFGTNAVFMGKYVAKNILGKRSKFSGVINANVSTAFEYSFGSAGLIYKAALADGIDAVLGESEVMDMYPMMDGVSTIKTKLVFDRKTGKIIGGSVLRKGHCTASNVDFISFAIQMGATIEDILNYQYCTHPELAAKPSDNTYMFAAKDALKKI</sequence>
<dbReference type="Gene3D" id="3.50.50.60">
    <property type="entry name" value="FAD/NAD(P)-binding domain"/>
    <property type="match status" value="2"/>
</dbReference>
<dbReference type="Gene3D" id="3.30.390.30">
    <property type="match status" value="1"/>
</dbReference>
<dbReference type="PRINTS" id="PR00469">
    <property type="entry name" value="PNDRDTASEII"/>
</dbReference>
<proteinExistence type="inferred from homology"/>
<dbReference type="Pfam" id="PF02852">
    <property type="entry name" value="Pyr_redox_dim"/>
    <property type="match status" value="1"/>
</dbReference>
<evidence type="ECO:0000256" key="5">
    <source>
        <dbReference type="ARBA" id="ARBA00022827"/>
    </source>
</evidence>
<comment type="caution">
    <text evidence="8">The sequence shown here is derived from an EMBL/GenBank/DDBJ whole genome shotgun (WGS) entry which is preliminary data.</text>
</comment>
<feature type="domain" description="Pyridine nucleotide-disulphide oxidoreductase dimerisation" evidence="6">
    <location>
        <begin position="323"/>
        <end position="421"/>
    </location>
</feature>
<dbReference type="Proteomes" id="UP000242881">
    <property type="component" value="Unassembled WGS sequence"/>
</dbReference>
<reference evidence="8 9" key="1">
    <citation type="submission" date="2018-01" db="EMBL/GenBank/DDBJ databases">
        <title>Metagenomic assembled genomes from two thermal pools in the Uzon Caldera, Kamchatka, Russia.</title>
        <authorList>
            <person name="Wilkins L."/>
            <person name="Ettinger C."/>
        </authorList>
    </citation>
    <scope>NUCLEOTIDE SEQUENCE [LARGE SCALE GENOMIC DNA]</scope>
    <source>
        <strain evidence="8">ZAV-05</strain>
    </source>
</reference>
<evidence type="ECO:0000313" key="8">
    <source>
        <dbReference type="EMBL" id="PMP69712.1"/>
    </source>
</evidence>
<comment type="similarity">
    <text evidence="2">Belongs to the FAD-dependent oxidoreductase family.</text>
</comment>
<evidence type="ECO:0000256" key="3">
    <source>
        <dbReference type="ARBA" id="ARBA00009130"/>
    </source>
</evidence>
<dbReference type="AlphaFoldDB" id="A0A2J6WH63"/>
<keyword evidence="4" id="KW-0285">Flavoprotein</keyword>
<name>A0A2J6WH63_9BACT</name>
<accession>A0A2J6WH63</accession>
<dbReference type="InterPro" id="IPR004099">
    <property type="entry name" value="Pyr_nucl-diS_OxRdtase_dimer"/>
</dbReference>
<comment type="similarity">
    <text evidence="3">Belongs to the class-III pyridine nucleotide-disulfide oxidoreductase family.</text>
</comment>
<evidence type="ECO:0000256" key="4">
    <source>
        <dbReference type="ARBA" id="ARBA00022630"/>
    </source>
</evidence>
<dbReference type="InterPro" id="IPR016156">
    <property type="entry name" value="FAD/NAD-linked_Rdtase_dimer_sf"/>
</dbReference>
<gene>
    <name evidence="8" type="ORF">C0187_06445</name>
</gene>
<dbReference type="InterPro" id="IPR036188">
    <property type="entry name" value="FAD/NAD-bd_sf"/>
</dbReference>
<organism evidence="8 9">
    <name type="scientific">Calditerrivibrio nitroreducens</name>
    <dbReference type="NCBI Taxonomy" id="477976"/>
    <lineage>
        <taxon>Bacteria</taxon>
        <taxon>Pseudomonadati</taxon>
        <taxon>Deferribacterota</taxon>
        <taxon>Deferribacteres</taxon>
        <taxon>Deferribacterales</taxon>
        <taxon>Calditerrivibrionaceae</taxon>
    </lineage>
</organism>
<dbReference type="SUPFAM" id="SSF55424">
    <property type="entry name" value="FAD/NAD-linked reductases, dimerisation (C-terminal) domain"/>
    <property type="match status" value="1"/>
</dbReference>
<dbReference type="PANTHER" id="PTHR43429:SF3">
    <property type="entry name" value="NITRITE REDUCTASE [NAD(P)H]"/>
    <property type="match status" value="1"/>
</dbReference>
<evidence type="ECO:0000256" key="2">
    <source>
        <dbReference type="ARBA" id="ARBA00006442"/>
    </source>
</evidence>
<dbReference type="SUPFAM" id="SSF51905">
    <property type="entry name" value="FAD/NAD(P)-binding domain"/>
    <property type="match status" value="1"/>
</dbReference>
<dbReference type="PRINTS" id="PR00368">
    <property type="entry name" value="FADPNR"/>
</dbReference>
<evidence type="ECO:0000313" key="9">
    <source>
        <dbReference type="Proteomes" id="UP000242881"/>
    </source>
</evidence>
<evidence type="ECO:0000259" key="7">
    <source>
        <dbReference type="Pfam" id="PF07992"/>
    </source>
</evidence>